<dbReference type="InterPro" id="IPR032695">
    <property type="entry name" value="Integrin_dom_sf"/>
</dbReference>
<dbReference type="SUPFAM" id="SSF69179">
    <property type="entry name" value="Integrin domains"/>
    <property type="match status" value="1"/>
</dbReference>
<accession>A0A0B6YX10</accession>
<feature type="non-terminal residue" evidence="6">
    <location>
        <position position="112"/>
    </location>
</feature>
<dbReference type="GO" id="GO:0007229">
    <property type="term" value="P:integrin-mediated signaling pathway"/>
    <property type="evidence" value="ECO:0007669"/>
    <property type="project" value="UniProtKB-KW"/>
</dbReference>
<name>A0A0B6YX10_9EUPU</name>
<evidence type="ECO:0000256" key="3">
    <source>
        <dbReference type="ARBA" id="ARBA00023136"/>
    </source>
</evidence>
<dbReference type="Pfam" id="PF20805">
    <property type="entry name" value="Integrin_A_Ig_2"/>
    <property type="match status" value="1"/>
</dbReference>
<dbReference type="GO" id="GO:0009897">
    <property type="term" value="C:external side of plasma membrane"/>
    <property type="evidence" value="ECO:0007669"/>
    <property type="project" value="TreeGrafter"/>
</dbReference>
<dbReference type="PANTHER" id="PTHR23220">
    <property type="entry name" value="INTEGRIN ALPHA"/>
    <property type="match status" value="1"/>
</dbReference>
<keyword evidence="2" id="KW-0401">Integrin</keyword>
<dbReference type="Gene3D" id="2.60.40.1510">
    <property type="entry name" value="ntegrin, alpha v. Chain A, domain 3"/>
    <property type="match status" value="1"/>
</dbReference>
<evidence type="ECO:0000259" key="5">
    <source>
        <dbReference type="Pfam" id="PF20805"/>
    </source>
</evidence>
<proteinExistence type="predicted"/>
<reference evidence="6" key="1">
    <citation type="submission" date="2014-12" db="EMBL/GenBank/DDBJ databases">
        <title>Insight into the proteome of Arion vulgaris.</title>
        <authorList>
            <person name="Aradska J."/>
            <person name="Bulat T."/>
            <person name="Smidak R."/>
            <person name="Sarate P."/>
            <person name="Gangsoo J."/>
            <person name="Sialana F."/>
            <person name="Bilban M."/>
            <person name="Lubec G."/>
        </authorList>
    </citation>
    <scope>NUCLEOTIDE SEQUENCE</scope>
    <source>
        <tissue evidence="6">Skin</tissue>
    </source>
</reference>
<dbReference type="EMBL" id="HACG01014004">
    <property type="protein sequence ID" value="CEK60869.1"/>
    <property type="molecule type" value="Transcribed_RNA"/>
</dbReference>
<gene>
    <name evidence="6" type="primary">ORF40590</name>
</gene>
<keyword evidence="4" id="KW-0325">Glycoprotein</keyword>
<sequence>TEGAKEGESNAVSVDAEFVMECGDDNKCLSNLQFSVQLKDLILNPDGIYEMVIREQNHLHIIMTVSNEGEAAYLTRIYVQKPSNVTYLGTDSQDSVSCQSLTDDSTLIVCDQ</sequence>
<organism evidence="6">
    <name type="scientific">Arion vulgaris</name>
    <dbReference type="NCBI Taxonomy" id="1028688"/>
    <lineage>
        <taxon>Eukaryota</taxon>
        <taxon>Metazoa</taxon>
        <taxon>Spiralia</taxon>
        <taxon>Lophotrochozoa</taxon>
        <taxon>Mollusca</taxon>
        <taxon>Gastropoda</taxon>
        <taxon>Heterobranchia</taxon>
        <taxon>Euthyneura</taxon>
        <taxon>Panpulmonata</taxon>
        <taxon>Eupulmonata</taxon>
        <taxon>Stylommatophora</taxon>
        <taxon>Helicina</taxon>
        <taxon>Arionoidea</taxon>
        <taxon>Arionidae</taxon>
        <taxon>Arion</taxon>
    </lineage>
</organism>
<evidence type="ECO:0000313" key="6">
    <source>
        <dbReference type="EMBL" id="CEK60869.1"/>
    </source>
</evidence>
<dbReference type="AlphaFoldDB" id="A0A0B6YX10"/>
<dbReference type="GO" id="GO:0033627">
    <property type="term" value="P:cell adhesion mediated by integrin"/>
    <property type="evidence" value="ECO:0007669"/>
    <property type="project" value="TreeGrafter"/>
</dbReference>
<dbReference type="GO" id="GO:0008305">
    <property type="term" value="C:integrin complex"/>
    <property type="evidence" value="ECO:0007669"/>
    <property type="project" value="TreeGrafter"/>
</dbReference>
<feature type="non-terminal residue" evidence="6">
    <location>
        <position position="1"/>
    </location>
</feature>
<protein>
    <recommendedName>
        <fullName evidence="5">Integrin alpha second immunoglobulin-like domain-containing protein</fullName>
    </recommendedName>
</protein>
<comment type="subcellular location">
    <subcellularLocation>
        <location evidence="1">Membrane</location>
        <topology evidence="1">Single-pass type I membrane protein</topology>
    </subcellularLocation>
</comment>
<dbReference type="GO" id="GO:0098609">
    <property type="term" value="P:cell-cell adhesion"/>
    <property type="evidence" value="ECO:0007669"/>
    <property type="project" value="TreeGrafter"/>
</dbReference>
<dbReference type="PANTHER" id="PTHR23220:SF122">
    <property type="entry name" value="INTEGRIN ALPHA-PS1"/>
    <property type="match status" value="1"/>
</dbReference>
<feature type="domain" description="Integrin alpha second immunoglobulin-like" evidence="5">
    <location>
        <begin position="22"/>
        <end position="111"/>
    </location>
</feature>
<evidence type="ECO:0000256" key="4">
    <source>
        <dbReference type="ARBA" id="ARBA00023180"/>
    </source>
</evidence>
<dbReference type="GO" id="GO:0005178">
    <property type="term" value="F:integrin binding"/>
    <property type="evidence" value="ECO:0007669"/>
    <property type="project" value="TreeGrafter"/>
</dbReference>
<evidence type="ECO:0000256" key="2">
    <source>
        <dbReference type="ARBA" id="ARBA00023037"/>
    </source>
</evidence>
<evidence type="ECO:0000256" key="1">
    <source>
        <dbReference type="ARBA" id="ARBA00004479"/>
    </source>
</evidence>
<dbReference type="GO" id="GO:0007160">
    <property type="term" value="P:cell-matrix adhesion"/>
    <property type="evidence" value="ECO:0007669"/>
    <property type="project" value="TreeGrafter"/>
</dbReference>
<keyword evidence="3" id="KW-0472">Membrane</keyword>
<dbReference type="InterPro" id="IPR048285">
    <property type="entry name" value="Integrin_alpha_Ig-like_2"/>
</dbReference>